<dbReference type="NCBIfam" id="TIGR01599">
    <property type="entry name" value="PYST-A"/>
    <property type="match status" value="1"/>
</dbReference>
<dbReference type="Proteomes" id="UP000195489">
    <property type="component" value="Chromosome 14"/>
</dbReference>
<evidence type="ECO:0000256" key="1">
    <source>
        <dbReference type="SAM" id="SignalP"/>
    </source>
</evidence>
<proteinExistence type="predicted"/>
<organism evidence="2 5">
    <name type="scientific">Plasmodium chabaudi chabaudi</name>
    <dbReference type="NCBI Taxonomy" id="31271"/>
    <lineage>
        <taxon>Eukaryota</taxon>
        <taxon>Sar</taxon>
        <taxon>Alveolata</taxon>
        <taxon>Apicomplexa</taxon>
        <taxon>Aconoidasida</taxon>
        <taxon>Haemosporida</taxon>
        <taxon>Plasmodiidae</taxon>
        <taxon>Plasmodium</taxon>
        <taxon>Plasmodium (Vinckeia)</taxon>
    </lineage>
</organism>
<reference evidence="2 5" key="3">
    <citation type="submission" date="2016-08" db="EMBL/GenBank/DDBJ databases">
        <authorList>
            <consortium name="Pathogen Informatics"/>
        </authorList>
    </citation>
    <scope>NUCLEOTIDE SEQUENCE [LARGE SCALE GENOMIC DNA]</scope>
    <source>
        <strain evidence="3">AS</strain>
        <strain evidence="2 5">CB</strain>
    </source>
</reference>
<protein>
    <submittedName>
        <fullName evidence="2">Fam-a protein</fullName>
    </submittedName>
</protein>
<evidence type="ECO:0000313" key="5">
    <source>
        <dbReference type="Proteomes" id="UP000195489"/>
    </source>
</evidence>
<evidence type="ECO:0000313" key="3">
    <source>
        <dbReference type="EMBL" id="VTZ70696.1"/>
    </source>
</evidence>
<dbReference type="InterPro" id="IPR006486">
    <property type="entry name" value="PYST_A"/>
</dbReference>
<dbReference type="GeneID" id="27795087"/>
<feature type="signal peptide" evidence="1">
    <location>
        <begin position="1"/>
        <end position="25"/>
    </location>
</feature>
<sequence length="269" mass="31693">MNKFYIQIVFFLLSVSVYLNNRTLATESAPENATKTKSKKNSYATPEEIYENNKHLLCTDSLEIRHARNLIRDAVKHLKYYAKSKNYDYVIEGKPYDHMLYCEQNFQNNINVKKIKHTVDNPNKYNDVINEAWDPDHPKFFDTGDVERKIVRVYNPNLVLIQQRYKNWRFEHQKYFYALAAKAQLSEDVAVIIMASPIINDHNPSKRKYKNKVIKSANLFEIEIDSEDDIREGKLQKTSVNVAGYYIEKTYYGYFDVTYIESIDKHGSI</sequence>
<evidence type="ECO:0000313" key="4">
    <source>
        <dbReference type="Proteomes" id="UP000071118"/>
    </source>
</evidence>
<keyword evidence="1" id="KW-0732">Signal</keyword>
<reference evidence="3 4" key="1">
    <citation type="journal article" date="2014" name="BMC Biol.">
        <title>A comprehensive evaluation of rodent malaria parasite genomes and gene expression.</title>
        <authorList>
            <person name="Otto T.D."/>
            <person name="Bohme U."/>
            <person name="Jackson A.P."/>
            <person name="Hunt M."/>
            <person name="Franke-Fayard B."/>
            <person name="Hoeijmakers W.A."/>
            <person name="Religa A.A."/>
            <person name="Robertson L."/>
            <person name="Sanders M."/>
            <person name="Ogun S.A."/>
            <person name="Cunningham D."/>
            <person name="Erhart A."/>
            <person name="Billker O."/>
            <person name="Khan S.M."/>
            <person name="Stunnenberg H.G."/>
            <person name="Langhorne J."/>
            <person name="Holder A.A."/>
            <person name="Waters A.P."/>
            <person name="Newbold C.I."/>
            <person name="Pain A."/>
            <person name="Berriman M."/>
            <person name="Janse C.J."/>
        </authorList>
    </citation>
    <scope>NUCLEOTIDE SEQUENCE [LARGE SCALE GENOMIC DNA]</scope>
    <source>
        <strain evidence="3 4">AS</strain>
    </source>
</reference>
<gene>
    <name evidence="3" type="ORF">PCHAS_1402000</name>
    <name evidence="2" type="ORF">PCHCB_000423000</name>
</gene>
<keyword evidence="4" id="KW-1185">Reference proteome</keyword>
<dbReference type="Proteomes" id="UP000071118">
    <property type="component" value="Chromosome 14"/>
</dbReference>
<dbReference type="SUPFAM" id="SSF55961">
    <property type="entry name" value="Bet v1-like"/>
    <property type="match status" value="1"/>
</dbReference>
<dbReference type="AlphaFoldDB" id="A0A077TQ83"/>
<dbReference type="OrthoDB" id="10368208at2759"/>
<dbReference type="VEuPathDB" id="PlasmoDB:PCHAS_1402000"/>
<dbReference type="EMBL" id="LT608166">
    <property type="protein sequence ID" value="SCN62574.1"/>
    <property type="molecule type" value="Genomic_DNA"/>
</dbReference>
<dbReference type="KEGG" id="pcb:PCHAS_1402000"/>
<reference evidence="3" key="2">
    <citation type="submission" date="2014-05" db="EMBL/GenBank/DDBJ databases">
        <authorList>
            <person name="Aslett M.A."/>
            <person name="De Silva N."/>
        </authorList>
    </citation>
    <scope>NUCLEOTIDE SEQUENCE</scope>
    <source>
        <strain evidence="3">AS</strain>
    </source>
</reference>
<dbReference type="RefSeq" id="XP_016654798.1">
    <property type="nucleotide sequence ID" value="XM_016799517.1"/>
</dbReference>
<accession>A0A077TQ83</accession>
<name>A0A077TQ83_PLACU</name>
<feature type="chain" id="PRO_5014501735" evidence="1">
    <location>
        <begin position="26"/>
        <end position="269"/>
    </location>
</feature>
<evidence type="ECO:0000313" key="2">
    <source>
        <dbReference type="EMBL" id="SCN62574.1"/>
    </source>
</evidence>
<dbReference type="EMBL" id="LK022891">
    <property type="protein sequence ID" value="VTZ70696.1"/>
    <property type="molecule type" value="Genomic_DNA"/>
</dbReference>